<evidence type="ECO:0000313" key="2">
    <source>
        <dbReference type="Proteomes" id="UP000322144"/>
    </source>
</evidence>
<dbReference type="KEGG" id="vg:77936768"/>
<proteinExistence type="predicted"/>
<evidence type="ECO:0000313" key="1">
    <source>
        <dbReference type="EMBL" id="QEM41747.1"/>
    </source>
</evidence>
<accession>A0A5C1K6P9</accession>
<organism evidence="1 2">
    <name type="scientific">Pseudomonas phage vB_PaeM_PS119XW</name>
    <dbReference type="NCBI Taxonomy" id="2601632"/>
    <lineage>
        <taxon>Viruses</taxon>
        <taxon>Duplodnaviria</taxon>
        <taxon>Heunggongvirae</taxon>
        <taxon>Uroviricota</taxon>
        <taxon>Caudoviricetes</taxon>
        <taxon>Chimalliviridae</taxon>
        <taxon>Pawinskivirus</taxon>
        <taxon>Pawinskivirus PS119XW</taxon>
    </lineage>
</organism>
<dbReference type="RefSeq" id="YP_010660758.1">
    <property type="nucleotide sequence ID" value="NC_070882.1"/>
</dbReference>
<name>A0A5C1K6P9_9CAUD</name>
<dbReference type="Proteomes" id="UP000322144">
    <property type="component" value="Segment"/>
</dbReference>
<reference evidence="1 2" key="1">
    <citation type="submission" date="2019-06" db="EMBL/GenBank/DDBJ databases">
        <title>A distant relative of Phikzvirus genus phages from a therapeutic phage collection.</title>
        <authorList>
            <person name="Hejnowicz M.S."/>
            <person name="Dabrowski K."/>
            <person name="Gawor J."/>
            <person name="Weber-Dabrowska B."/>
            <person name="Gromadka R."/>
            <person name="Lobocka M.B."/>
        </authorList>
    </citation>
    <scope>NUCLEOTIDE SEQUENCE [LARGE SCALE GENOMIC DNA]</scope>
</reference>
<keyword evidence="2" id="KW-1185">Reference proteome</keyword>
<dbReference type="EMBL" id="MN103543">
    <property type="protein sequence ID" value="QEM41747.1"/>
    <property type="molecule type" value="Genomic_DNA"/>
</dbReference>
<protein>
    <submittedName>
        <fullName evidence="1">Uncharacterized protein</fullName>
    </submittedName>
</protein>
<dbReference type="GeneID" id="77936768"/>
<sequence length="320" mass="36098">MSNVVVKEEAVKHEEPKFTWENWSAKYVGLDLIEPGVHGNLLVSDWYNAGYEQSQVSVNQCPKLSQYIFDLNTRKMIGTIGIVRKYDGGYHDPYRNVLRDVDFTKVSVSKELSMLYGEYAEKSPAGSELLTLLAKVSGELTGKGYALNYLHSEQQADRCIDAKPYARVRIDYTGDDVMVQLDSTIGEAANGFVDKLAPLYPDNLYVLENYSYSHRRVDVVSQVGGILKRKYTICHFGHYPAIDQQTAFVEPLTQERIEQLIVSYGNQSPSVNAKEIMDTLHALGATKLVSVSKSIRHYETVISLRAFDDNKDEITITIDF</sequence>